<dbReference type="PaxDb" id="3880-AES72836"/>
<keyword evidence="3" id="KW-1185">Reference proteome</keyword>
<sequence>MKSDVILCTKLIKRKREKKPREWRRPRGAAIFIVKERILDGLSLGINFDSVQIQSITLASSTLQIRRRGYSEDLNIIICVGICTLHFITYTQHIRTCFPTEEHAASVLTPYAFKLLQHEIELSTKYAATEIDNGSYIVQYHTKFTVDVK</sequence>
<dbReference type="EnsemblPlants" id="AES72836">
    <property type="protein sequence ID" value="AES72836"/>
    <property type="gene ID" value="MTR_3g095940"/>
</dbReference>
<evidence type="ECO:0000313" key="3">
    <source>
        <dbReference type="Proteomes" id="UP000002051"/>
    </source>
</evidence>
<gene>
    <name evidence="1" type="ordered locus">MTR_3g095940</name>
</gene>
<protein>
    <submittedName>
        <fullName evidence="1 2">Uncharacterized protein</fullName>
    </submittedName>
</protein>
<evidence type="ECO:0000313" key="2">
    <source>
        <dbReference type="EnsemblPlants" id="AES72836"/>
    </source>
</evidence>
<accession>G7JBH6</accession>
<proteinExistence type="predicted"/>
<dbReference type="AlphaFoldDB" id="G7JBH6"/>
<reference evidence="1 3" key="2">
    <citation type="journal article" date="2014" name="BMC Genomics">
        <title>An improved genome release (version Mt4.0) for the model legume Medicago truncatula.</title>
        <authorList>
            <person name="Tang H."/>
            <person name="Krishnakumar V."/>
            <person name="Bidwell S."/>
            <person name="Rosen B."/>
            <person name="Chan A."/>
            <person name="Zhou S."/>
            <person name="Gentzbittel L."/>
            <person name="Childs K.L."/>
            <person name="Yandell M."/>
            <person name="Gundlach H."/>
            <person name="Mayer K.F."/>
            <person name="Schwartz D.C."/>
            <person name="Town C.D."/>
        </authorList>
    </citation>
    <scope>GENOME REANNOTATION</scope>
    <source>
        <strain evidence="2 3">cv. Jemalong A17</strain>
    </source>
</reference>
<organism evidence="1 3">
    <name type="scientific">Medicago truncatula</name>
    <name type="common">Barrel medic</name>
    <name type="synonym">Medicago tribuloides</name>
    <dbReference type="NCBI Taxonomy" id="3880"/>
    <lineage>
        <taxon>Eukaryota</taxon>
        <taxon>Viridiplantae</taxon>
        <taxon>Streptophyta</taxon>
        <taxon>Embryophyta</taxon>
        <taxon>Tracheophyta</taxon>
        <taxon>Spermatophyta</taxon>
        <taxon>Magnoliopsida</taxon>
        <taxon>eudicotyledons</taxon>
        <taxon>Gunneridae</taxon>
        <taxon>Pentapetalae</taxon>
        <taxon>rosids</taxon>
        <taxon>fabids</taxon>
        <taxon>Fabales</taxon>
        <taxon>Fabaceae</taxon>
        <taxon>Papilionoideae</taxon>
        <taxon>50 kb inversion clade</taxon>
        <taxon>NPAAA clade</taxon>
        <taxon>Hologalegina</taxon>
        <taxon>IRL clade</taxon>
        <taxon>Trifolieae</taxon>
        <taxon>Medicago</taxon>
    </lineage>
</organism>
<dbReference type="EMBL" id="CM001219">
    <property type="protein sequence ID" value="AES72836.1"/>
    <property type="molecule type" value="Genomic_DNA"/>
</dbReference>
<dbReference type="HOGENOM" id="CLU_1752443_0_0_1"/>
<dbReference type="STRING" id="3880.G7JBH6"/>
<reference evidence="1 3" key="1">
    <citation type="journal article" date="2011" name="Nature">
        <title>The Medicago genome provides insight into the evolution of rhizobial symbioses.</title>
        <authorList>
            <person name="Young N.D."/>
            <person name="Debelle F."/>
            <person name="Oldroyd G.E."/>
            <person name="Geurts R."/>
            <person name="Cannon S.B."/>
            <person name="Udvardi M.K."/>
            <person name="Benedito V.A."/>
            <person name="Mayer K.F."/>
            <person name="Gouzy J."/>
            <person name="Schoof H."/>
            <person name="Van de Peer Y."/>
            <person name="Proost S."/>
            <person name="Cook D.R."/>
            <person name="Meyers B.C."/>
            <person name="Spannagl M."/>
            <person name="Cheung F."/>
            <person name="De Mita S."/>
            <person name="Krishnakumar V."/>
            <person name="Gundlach H."/>
            <person name="Zhou S."/>
            <person name="Mudge J."/>
            <person name="Bharti A.K."/>
            <person name="Murray J.D."/>
            <person name="Naoumkina M.A."/>
            <person name="Rosen B."/>
            <person name="Silverstein K.A."/>
            <person name="Tang H."/>
            <person name="Rombauts S."/>
            <person name="Zhao P.X."/>
            <person name="Zhou P."/>
            <person name="Barbe V."/>
            <person name="Bardou P."/>
            <person name="Bechner M."/>
            <person name="Bellec A."/>
            <person name="Berger A."/>
            <person name="Berges H."/>
            <person name="Bidwell S."/>
            <person name="Bisseling T."/>
            <person name="Choisne N."/>
            <person name="Couloux A."/>
            <person name="Denny R."/>
            <person name="Deshpande S."/>
            <person name="Dai X."/>
            <person name="Doyle J.J."/>
            <person name="Dudez A.M."/>
            <person name="Farmer A.D."/>
            <person name="Fouteau S."/>
            <person name="Franken C."/>
            <person name="Gibelin C."/>
            <person name="Gish J."/>
            <person name="Goldstein S."/>
            <person name="Gonzalez A.J."/>
            <person name="Green P.J."/>
            <person name="Hallab A."/>
            <person name="Hartog M."/>
            <person name="Hua A."/>
            <person name="Humphray S.J."/>
            <person name="Jeong D.H."/>
            <person name="Jing Y."/>
            <person name="Jocker A."/>
            <person name="Kenton S.M."/>
            <person name="Kim D.J."/>
            <person name="Klee K."/>
            <person name="Lai H."/>
            <person name="Lang C."/>
            <person name="Lin S."/>
            <person name="Macmil S.L."/>
            <person name="Magdelenat G."/>
            <person name="Matthews L."/>
            <person name="McCorrison J."/>
            <person name="Monaghan E.L."/>
            <person name="Mun J.H."/>
            <person name="Najar F.Z."/>
            <person name="Nicholson C."/>
            <person name="Noirot C."/>
            <person name="O'Bleness M."/>
            <person name="Paule C.R."/>
            <person name="Poulain J."/>
            <person name="Prion F."/>
            <person name="Qin B."/>
            <person name="Qu C."/>
            <person name="Retzel E.F."/>
            <person name="Riddle C."/>
            <person name="Sallet E."/>
            <person name="Samain S."/>
            <person name="Samson N."/>
            <person name="Sanders I."/>
            <person name="Saurat O."/>
            <person name="Scarpelli C."/>
            <person name="Schiex T."/>
            <person name="Segurens B."/>
            <person name="Severin A.J."/>
            <person name="Sherrier D.J."/>
            <person name="Shi R."/>
            <person name="Sims S."/>
            <person name="Singer S.R."/>
            <person name="Sinharoy S."/>
            <person name="Sterck L."/>
            <person name="Viollet A."/>
            <person name="Wang B.B."/>
            <person name="Wang K."/>
            <person name="Wang M."/>
            <person name="Wang X."/>
            <person name="Warfsmann J."/>
            <person name="Weissenbach J."/>
            <person name="White D.D."/>
            <person name="White J.D."/>
            <person name="Wiley G.B."/>
            <person name="Wincker P."/>
            <person name="Xing Y."/>
            <person name="Yang L."/>
            <person name="Yao Z."/>
            <person name="Ying F."/>
            <person name="Zhai J."/>
            <person name="Zhou L."/>
            <person name="Zuber A."/>
            <person name="Denarie J."/>
            <person name="Dixon R.A."/>
            <person name="May G.D."/>
            <person name="Schwartz D.C."/>
            <person name="Rogers J."/>
            <person name="Quetier F."/>
            <person name="Town C.D."/>
            <person name="Roe B.A."/>
        </authorList>
    </citation>
    <scope>NUCLEOTIDE SEQUENCE [LARGE SCALE GENOMIC DNA]</scope>
    <source>
        <strain evidence="1">A17</strain>
        <strain evidence="2 3">cv. Jemalong A17</strain>
    </source>
</reference>
<dbReference type="Proteomes" id="UP000002051">
    <property type="component" value="Chromosome 3"/>
</dbReference>
<evidence type="ECO:0000313" key="1">
    <source>
        <dbReference type="EMBL" id="AES72836.1"/>
    </source>
</evidence>
<reference evidence="2" key="3">
    <citation type="submission" date="2015-04" db="UniProtKB">
        <authorList>
            <consortium name="EnsemblPlants"/>
        </authorList>
    </citation>
    <scope>IDENTIFICATION</scope>
    <source>
        <strain evidence="2">cv. Jemalong A17</strain>
    </source>
</reference>
<name>G7JBH6_MEDTR</name>